<dbReference type="PANTHER" id="PTHR19211">
    <property type="entry name" value="ATP-BINDING TRANSPORT PROTEIN-RELATED"/>
    <property type="match status" value="1"/>
</dbReference>
<evidence type="ECO:0000256" key="2">
    <source>
        <dbReference type="ARBA" id="ARBA00022741"/>
    </source>
</evidence>
<dbReference type="InterPro" id="IPR017871">
    <property type="entry name" value="ABC_transporter-like_CS"/>
</dbReference>
<keyword evidence="3 6" id="KW-0067">ATP-binding</keyword>
<feature type="compositionally biased region" description="Polar residues" evidence="4">
    <location>
        <begin position="616"/>
        <end position="631"/>
    </location>
</feature>
<dbReference type="FunFam" id="3.40.50.300:FF:000011">
    <property type="entry name" value="Putative ABC transporter ATP-binding component"/>
    <property type="match status" value="1"/>
</dbReference>
<accession>A0A2R5GDF3</accession>
<organism evidence="6 7">
    <name type="scientific">Hondaea fermentalgiana</name>
    <dbReference type="NCBI Taxonomy" id="2315210"/>
    <lineage>
        <taxon>Eukaryota</taxon>
        <taxon>Sar</taxon>
        <taxon>Stramenopiles</taxon>
        <taxon>Bigyra</taxon>
        <taxon>Labyrinthulomycetes</taxon>
        <taxon>Thraustochytrida</taxon>
        <taxon>Thraustochytriidae</taxon>
        <taxon>Hondaea</taxon>
    </lineage>
</organism>
<dbReference type="Gene3D" id="3.40.50.300">
    <property type="entry name" value="P-loop containing nucleotide triphosphate hydrolases"/>
    <property type="match status" value="2"/>
</dbReference>
<dbReference type="InterPro" id="IPR027417">
    <property type="entry name" value="P-loop_NTPase"/>
</dbReference>
<evidence type="ECO:0000313" key="7">
    <source>
        <dbReference type="Proteomes" id="UP000241890"/>
    </source>
</evidence>
<dbReference type="InterPro" id="IPR032781">
    <property type="entry name" value="ABC_tran_Xtn"/>
</dbReference>
<feature type="domain" description="ABC transporter" evidence="5">
    <location>
        <begin position="397"/>
        <end position="619"/>
    </location>
</feature>
<feature type="compositionally biased region" description="Basic and acidic residues" evidence="4">
    <location>
        <begin position="709"/>
        <end position="728"/>
    </location>
</feature>
<dbReference type="InterPro" id="IPR050611">
    <property type="entry name" value="ABCF"/>
</dbReference>
<dbReference type="InterPro" id="IPR003593">
    <property type="entry name" value="AAA+_ATPase"/>
</dbReference>
<evidence type="ECO:0000256" key="1">
    <source>
        <dbReference type="ARBA" id="ARBA00022737"/>
    </source>
</evidence>
<keyword evidence="7" id="KW-1185">Reference proteome</keyword>
<dbReference type="GO" id="GO:0005524">
    <property type="term" value="F:ATP binding"/>
    <property type="evidence" value="ECO:0007669"/>
    <property type="project" value="UniProtKB-KW"/>
</dbReference>
<dbReference type="InParanoid" id="A0A2R5GDF3"/>
<dbReference type="CDD" id="cd03221">
    <property type="entry name" value="ABCF_EF-3"/>
    <property type="match status" value="2"/>
</dbReference>
<keyword evidence="2" id="KW-0547">Nucleotide-binding</keyword>
<dbReference type="Pfam" id="PF12848">
    <property type="entry name" value="ABC_tran_Xtn"/>
    <property type="match status" value="1"/>
</dbReference>
<feature type="domain" description="ABC transporter" evidence="5">
    <location>
        <begin position="76"/>
        <end position="326"/>
    </location>
</feature>
<gene>
    <name evidence="6" type="ORF">FCC1311_052032</name>
</gene>
<dbReference type="Pfam" id="PF00005">
    <property type="entry name" value="ABC_tran"/>
    <property type="match status" value="2"/>
</dbReference>
<dbReference type="FunFam" id="3.40.50.300:FF:000104">
    <property type="entry name" value="ATP-binding cassette sub-family F member 3"/>
    <property type="match status" value="1"/>
</dbReference>
<evidence type="ECO:0000313" key="6">
    <source>
        <dbReference type="EMBL" id="GBG28982.1"/>
    </source>
</evidence>
<dbReference type="OrthoDB" id="2110130at2759"/>
<proteinExistence type="predicted"/>
<feature type="region of interest" description="Disordered" evidence="4">
    <location>
        <begin position="615"/>
        <end position="728"/>
    </location>
</feature>
<evidence type="ECO:0000256" key="4">
    <source>
        <dbReference type="SAM" id="MobiDB-lite"/>
    </source>
</evidence>
<name>A0A2R5GDF3_9STRA</name>
<dbReference type="PROSITE" id="PS50893">
    <property type="entry name" value="ABC_TRANSPORTER_2"/>
    <property type="match status" value="2"/>
</dbReference>
<dbReference type="PANTHER" id="PTHR19211:SF15">
    <property type="entry name" value="ATP-BINDING CASSETTE SUB-FAMILY F MEMBER 2"/>
    <property type="match status" value="1"/>
</dbReference>
<dbReference type="GO" id="GO:0016887">
    <property type="term" value="F:ATP hydrolysis activity"/>
    <property type="evidence" value="ECO:0007669"/>
    <property type="project" value="InterPro"/>
</dbReference>
<keyword evidence="1" id="KW-0677">Repeat</keyword>
<dbReference type="Proteomes" id="UP000241890">
    <property type="component" value="Unassembled WGS sequence"/>
</dbReference>
<dbReference type="PROSITE" id="PS00211">
    <property type="entry name" value="ABC_TRANSPORTER_1"/>
    <property type="match status" value="1"/>
</dbReference>
<dbReference type="AlphaFoldDB" id="A0A2R5GDF3"/>
<dbReference type="InterPro" id="IPR003439">
    <property type="entry name" value="ABC_transporter-like_ATP-bd"/>
</dbReference>
<evidence type="ECO:0000256" key="3">
    <source>
        <dbReference type="ARBA" id="ARBA00022840"/>
    </source>
</evidence>
<feature type="compositionally biased region" description="Low complexity" evidence="4">
    <location>
        <begin position="648"/>
        <end position="668"/>
    </location>
</feature>
<reference evidence="6 7" key="1">
    <citation type="submission" date="2017-12" db="EMBL/GenBank/DDBJ databases">
        <title>Sequencing, de novo assembly and annotation of complete genome of a new Thraustochytrid species, strain FCC1311.</title>
        <authorList>
            <person name="Sedici K."/>
            <person name="Godart F."/>
            <person name="Aiese Cigliano R."/>
            <person name="Sanseverino W."/>
            <person name="Barakat M."/>
            <person name="Ortet P."/>
            <person name="Marechal E."/>
            <person name="Cagnac O."/>
            <person name="Amato A."/>
        </authorList>
    </citation>
    <scope>NUCLEOTIDE SEQUENCE [LARGE SCALE GENOMIC DNA]</scope>
</reference>
<dbReference type="SMART" id="SM00382">
    <property type="entry name" value="AAA"/>
    <property type="match status" value="2"/>
</dbReference>
<dbReference type="SUPFAM" id="SSF52540">
    <property type="entry name" value="P-loop containing nucleoside triphosphate hydrolases"/>
    <property type="match status" value="2"/>
</dbReference>
<evidence type="ECO:0000259" key="5">
    <source>
        <dbReference type="PROSITE" id="PS50893"/>
    </source>
</evidence>
<feature type="region of interest" description="Disordered" evidence="4">
    <location>
        <begin position="1"/>
        <end position="31"/>
    </location>
</feature>
<protein>
    <submittedName>
        <fullName evidence="6">ABC transporter ATP-binding protein ARB1</fullName>
    </submittedName>
</protein>
<sequence>MGKKGKYATAPKSEKSKKKAEKKASKGANAAAEKAAAAEEAAKAARLGRPVPEMYPDIIATFGTNEKKIAASAKQILVENLTVLYHGYELLSDTTLTLSWGNRYGLIARNGEGKSTLLRALASGIIPRPANIDVYTVERGMDKTDKTALEAVLEVDQEKQELETEIDRLTDMMGDESLSDDEQSALSDELSDLYERLDELGADTAEARAASILNGLGFTKEMQAKKTSDFSGGWLMRISLAKALYLNPSFLILDEPTNHLDMGAVVWLEQYLKKFNRILLMVSHSQDFLNGVCSNMILLRDRKLEYFGGNYDSYVRTRSEKEVRQQKAYESEQAQIADMKNYIARFGHGSAKLAKQAQSKEKTLEKMMRSGLTEKVKDEKRLKIKFYPCGKLPPPVLQLQEVGFAYPNCELLYTGVDRGLDCDSRVCLVGPNGCGKSTLCKLLMGDLMPTEGMVRRHHHLKIASYQQHTVDQLPFEKSPLEYMHEVFPKDLVTGEVNSVDKIRSMVGRFGITGAAQTMKISQLSDGQRSRLVFAVIAEQRPNFIFFDEPTNNIDMETIDSLADAINEFEGGVCVVSHDIRLISQVAQEIWLVENGQVITFPGDIADFKKQLERQVQETGSASNTPVLQGDSSRAKTTPTEAPKPAPKPKASISVAKPASNNAAPKPASETPPAFEGLKPLKKKDDEGGLLQPLGADEKKAALAAASAPSEEKKASSLEALLKEQEKGL</sequence>
<comment type="caution">
    <text evidence="6">The sequence shown here is derived from an EMBL/GenBank/DDBJ whole genome shotgun (WGS) entry which is preliminary data.</text>
</comment>
<dbReference type="EMBL" id="BEYU01000052">
    <property type="protein sequence ID" value="GBG28982.1"/>
    <property type="molecule type" value="Genomic_DNA"/>
</dbReference>